<gene>
    <name evidence="1" type="ORF">MPIPNATIZW_LOCUS17841</name>
</gene>
<keyword evidence="2" id="KW-1185">Reference proteome</keyword>
<evidence type="ECO:0000313" key="1">
    <source>
        <dbReference type="EMBL" id="CAK6449535.1"/>
    </source>
</evidence>
<sequence length="230" mass="24666">MSVPHWVMGHWSKLVAALRTEPVSFSQALGNLGYSNYARQSLYWSNWHDGGLGCGRGWLLPTAPHFPVSAEDTTNHRNGRTSKTYFWVRNTDTLPRKLNSQIFSFGSHSHVLTVMTPAVHRTGPGLEACGGCAGGWGCAALTQGRAGLCGPETTSSASWQHPHLGWASEHLCSGQAFGVNRVGPVLSCVLLWPQLLAQEVFAAGVGAQRLGPCRAGAVVRSSAARVRQHA</sequence>
<dbReference type="Proteomes" id="UP001314169">
    <property type="component" value="Chromosome 9"/>
</dbReference>
<protein>
    <submittedName>
        <fullName evidence="1">Uncharacterized protein</fullName>
    </submittedName>
</protein>
<organism evidence="1 2">
    <name type="scientific">Pipistrellus nathusii</name>
    <name type="common">Nathusius' pipistrelle</name>
    <dbReference type="NCBI Taxonomy" id="59473"/>
    <lineage>
        <taxon>Eukaryota</taxon>
        <taxon>Metazoa</taxon>
        <taxon>Chordata</taxon>
        <taxon>Craniata</taxon>
        <taxon>Vertebrata</taxon>
        <taxon>Euteleostomi</taxon>
        <taxon>Mammalia</taxon>
        <taxon>Eutheria</taxon>
        <taxon>Laurasiatheria</taxon>
        <taxon>Chiroptera</taxon>
        <taxon>Yangochiroptera</taxon>
        <taxon>Vespertilionidae</taxon>
        <taxon>Pipistrellus</taxon>
    </lineage>
</organism>
<name>A0ABP0AG90_PIPNA</name>
<reference evidence="1" key="1">
    <citation type="submission" date="2023-12" db="EMBL/GenBank/DDBJ databases">
        <authorList>
            <person name="Brown T."/>
        </authorList>
    </citation>
    <scope>NUCLEOTIDE SEQUENCE</scope>
</reference>
<evidence type="ECO:0000313" key="2">
    <source>
        <dbReference type="Proteomes" id="UP001314169"/>
    </source>
</evidence>
<proteinExistence type="predicted"/>
<dbReference type="EMBL" id="OY882866">
    <property type="protein sequence ID" value="CAK6449535.1"/>
    <property type="molecule type" value="Genomic_DNA"/>
</dbReference>
<accession>A0ABP0AG90</accession>